<reference evidence="12" key="1">
    <citation type="submission" date="2019-08" db="EMBL/GenBank/DDBJ databases">
        <title>The improved chromosome-level genome for the pearl oyster Pinctada fucata martensii using PacBio sequencing and Hi-C.</title>
        <authorList>
            <person name="Zheng Z."/>
        </authorList>
    </citation>
    <scope>NUCLEOTIDE SEQUENCE</scope>
    <source>
        <strain evidence="12">ZZ-2019</strain>
        <tissue evidence="12">Adductor muscle</tissue>
    </source>
</reference>
<dbReference type="CDD" id="cd14993">
    <property type="entry name" value="7tmA_CCKR-like"/>
    <property type="match status" value="1"/>
</dbReference>
<evidence type="ECO:0000256" key="4">
    <source>
        <dbReference type="ARBA" id="ARBA00022989"/>
    </source>
</evidence>
<feature type="transmembrane region" description="Helical" evidence="10">
    <location>
        <begin position="124"/>
        <end position="145"/>
    </location>
</feature>
<feature type="transmembrane region" description="Helical" evidence="10">
    <location>
        <begin position="166"/>
        <end position="186"/>
    </location>
</feature>
<keyword evidence="13" id="KW-1185">Reference proteome</keyword>
<keyword evidence="5 9" id="KW-0297">G-protein coupled receptor</keyword>
<accession>A0AA88Y4B4</accession>
<evidence type="ECO:0000256" key="1">
    <source>
        <dbReference type="ARBA" id="ARBA00004141"/>
    </source>
</evidence>
<dbReference type="InterPro" id="IPR000611">
    <property type="entry name" value="NPY_rcpt"/>
</dbReference>
<evidence type="ECO:0000256" key="2">
    <source>
        <dbReference type="ARBA" id="ARBA00010663"/>
    </source>
</evidence>
<dbReference type="Gene3D" id="1.20.1070.10">
    <property type="entry name" value="Rhodopsin 7-helix transmembrane proteins"/>
    <property type="match status" value="1"/>
</dbReference>
<dbReference type="PROSITE" id="PS50262">
    <property type="entry name" value="G_PROTEIN_RECEP_F1_2"/>
    <property type="match status" value="1"/>
</dbReference>
<evidence type="ECO:0000256" key="9">
    <source>
        <dbReference type="RuleBase" id="RU000688"/>
    </source>
</evidence>
<evidence type="ECO:0000256" key="5">
    <source>
        <dbReference type="ARBA" id="ARBA00023040"/>
    </source>
</evidence>
<gene>
    <name evidence="12" type="ORF">FSP39_001631</name>
</gene>
<keyword evidence="3 9" id="KW-0812">Transmembrane</keyword>
<evidence type="ECO:0000256" key="3">
    <source>
        <dbReference type="ARBA" id="ARBA00022692"/>
    </source>
</evidence>
<dbReference type="PRINTS" id="PR00237">
    <property type="entry name" value="GPCRRHODOPSN"/>
</dbReference>
<dbReference type="InterPro" id="IPR000276">
    <property type="entry name" value="GPCR_Rhodpsn"/>
</dbReference>
<keyword evidence="4 10" id="KW-1133">Transmembrane helix</keyword>
<dbReference type="GO" id="GO:0004983">
    <property type="term" value="F:neuropeptide Y receptor activity"/>
    <property type="evidence" value="ECO:0007669"/>
    <property type="project" value="InterPro"/>
</dbReference>
<comment type="caution">
    <text evidence="12">The sequence shown here is derived from an EMBL/GenBank/DDBJ whole genome shotgun (WGS) entry which is preliminary data.</text>
</comment>
<comment type="subcellular location">
    <subcellularLocation>
        <location evidence="1">Membrane</location>
        <topology evidence="1">Multi-pass membrane protein</topology>
    </subcellularLocation>
</comment>
<feature type="transmembrane region" description="Helical" evidence="10">
    <location>
        <begin position="83"/>
        <end position="104"/>
    </location>
</feature>
<dbReference type="SUPFAM" id="SSF81321">
    <property type="entry name" value="Family A G protein-coupled receptor-like"/>
    <property type="match status" value="1"/>
</dbReference>
<organism evidence="12 13">
    <name type="scientific">Pinctada imbricata</name>
    <name type="common">Atlantic pearl-oyster</name>
    <name type="synonym">Pinctada martensii</name>
    <dbReference type="NCBI Taxonomy" id="66713"/>
    <lineage>
        <taxon>Eukaryota</taxon>
        <taxon>Metazoa</taxon>
        <taxon>Spiralia</taxon>
        <taxon>Lophotrochozoa</taxon>
        <taxon>Mollusca</taxon>
        <taxon>Bivalvia</taxon>
        <taxon>Autobranchia</taxon>
        <taxon>Pteriomorphia</taxon>
        <taxon>Pterioida</taxon>
        <taxon>Pterioidea</taxon>
        <taxon>Pteriidae</taxon>
        <taxon>Pinctada</taxon>
    </lineage>
</organism>
<dbReference type="EMBL" id="VSWD01000010">
    <property type="protein sequence ID" value="KAK3089191.1"/>
    <property type="molecule type" value="Genomic_DNA"/>
</dbReference>
<evidence type="ECO:0000313" key="13">
    <source>
        <dbReference type="Proteomes" id="UP001186944"/>
    </source>
</evidence>
<feature type="transmembrane region" description="Helical" evidence="10">
    <location>
        <begin position="222"/>
        <end position="244"/>
    </location>
</feature>
<dbReference type="PANTHER" id="PTHR45695:SF28">
    <property type="entry name" value="G-PROTEIN COUPLED RECEPTORS FAMILY 1 PROFILE DOMAIN-CONTAINING PROTEIN"/>
    <property type="match status" value="1"/>
</dbReference>
<dbReference type="PANTHER" id="PTHR45695">
    <property type="entry name" value="LEUCOKININ RECEPTOR-RELATED"/>
    <property type="match status" value="1"/>
</dbReference>
<dbReference type="Pfam" id="PF00001">
    <property type="entry name" value="7tm_1"/>
    <property type="match status" value="1"/>
</dbReference>
<comment type="similarity">
    <text evidence="2 9">Belongs to the G-protein coupled receptor 1 family.</text>
</comment>
<evidence type="ECO:0000256" key="8">
    <source>
        <dbReference type="ARBA" id="ARBA00023224"/>
    </source>
</evidence>
<keyword evidence="8 9" id="KW-0807">Transducer</keyword>
<evidence type="ECO:0000256" key="10">
    <source>
        <dbReference type="SAM" id="Phobius"/>
    </source>
</evidence>
<feature type="transmembrane region" description="Helical" evidence="10">
    <location>
        <begin position="276"/>
        <end position="297"/>
    </location>
</feature>
<keyword evidence="6 10" id="KW-0472">Membrane</keyword>
<feature type="domain" description="G-protein coupled receptors family 1 profile" evidence="11">
    <location>
        <begin position="66"/>
        <end position="329"/>
    </location>
</feature>
<dbReference type="GO" id="GO:0005886">
    <property type="term" value="C:plasma membrane"/>
    <property type="evidence" value="ECO:0007669"/>
    <property type="project" value="TreeGrafter"/>
</dbReference>
<evidence type="ECO:0000313" key="12">
    <source>
        <dbReference type="EMBL" id="KAK3089191.1"/>
    </source>
</evidence>
<keyword evidence="7 9" id="KW-0675">Receptor</keyword>
<evidence type="ECO:0000256" key="6">
    <source>
        <dbReference type="ARBA" id="ARBA00023136"/>
    </source>
</evidence>
<feature type="transmembrane region" description="Helical" evidence="10">
    <location>
        <begin position="51"/>
        <end position="76"/>
    </location>
</feature>
<dbReference type="Proteomes" id="UP001186944">
    <property type="component" value="Unassembled WGS sequence"/>
</dbReference>
<proteinExistence type="inferred from homology"/>
<evidence type="ECO:0000259" key="11">
    <source>
        <dbReference type="PROSITE" id="PS50262"/>
    </source>
</evidence>
<feature type="transmembrane region" description="Helical" evidence="10">
    <location>
        <begin position="309"/>
        <end position="331"/>
    </location>
</feature>
<dbReference type="PRINTS" id="PR01012">
    <property type="entry name" value="NRPEPTIDEYR"/>
</dbReference>
<protein>
    <recommendedName>
        <fullName evidence="11">G-protein coupled receptors family 1 profile domain-containing protein</fullName>
    </recommendedName>
</protein>
<dbReference type="InterPro" id="IPR017452">
    <property type="entry name" value="GPCR_Rhodpsn_7TM"/>
</dbReference>
<sequence length="375" mass="42734">MDEMAFFNFSLEDYDFNSSDFLSFLPILNNTFDIPENDRLPEELPDKLKTIITVLYSIIIAGAFLGNSVVICVILANSAMRNVTNVFLISLAISDILIAVWNMPLMLMYHLSSEWTHGEPLCKTISFMTSVTVFASIVTLTAVSTERYYAVCHPLKARYIRTNKRAAIALVIIWTVAIAVSLPFTWLQRVELRLALTPDADVGIRIAELCAEKYPNATLDHLHTYIIFVFWYIVPMAIMFFTYGSIAHRLWMRKPIGDAQESPQNIDKLKRKIIKMLIIIVLVFGICWLPFFAIQIYRLHNSATYGYRIALTIIQLIGYSNSMMNPLIYGFMNQRFQQSLKAMFRKCKHVSAFGKNNGTLHNGHTINSITVESAV</sequence>
<dbReference type="PROSITE" id="PS00237">
    <property type="entry name" value="G_PROTEIN_RECEP_F1_1"/>
    <property type="match status" value="1"/>
</dbReference>
<evidence type="ECO:0000256" key="7">
    <source>
        <dbReference type="ARBA" id="ARBA00023170"/>
    </source>
</evidence>
<name>A0AA88Y4B4_PINIB</name>
<dbReference type="AlphaFoldDB" id="A0AA88Y4B4"/>